<gene>
    <name evidence="2" type="ORF">UFOPK4150_02495</name>
</gene>
<protein>
    <submittedName>
        <fullName evidence="2">Unannotated protein</fullName>
    </submittedName>
</protein>
<sequence length="83" mass="9079">MSSFHDVMIVNAPTKLKALLRNARAARPMLSLVRSFGSKFLDAALTTSNVRTHSARIIRKTMGNESPESHSNTVTKGHARDSS</sequence>
<proteinExistence type="predicted"/>
<name>A0A6J7SJI5_9ZZZZ</name>
<feature type="compositionally biased region" description="Polar residues" evidence="1">
    <location>
        <begin position="63"/>
        <end position="75"/>
    </location>
</feature>
<accession>A0A6J7SJI5</accession>
<organism evidence="2">
    <name type="scientific">freshwater metagenome</name>
    <dbReference type="NCBI Taxonomy" id="449393"/>
    <lineage>
        <taxon>unclassified sequences</taxon>
        <taxon>metagenomes</taxon>
        <taxon>ecological metagenomes</taxon>
    </lineage>
</organism>
<evidence type="ECO:0000313" key="2">
    <source>
        <dbReference type="EMBL" id="CAB5041397.1"/>
    </source>
</evidence>
<dbReference type="AlphaFoldDB" id="A0A6J7SJI5"/>
<dbReference type="EMBL" id="CAFBPU010000102">
    <property type="protein sequence ID" value="CAB5041397.1"/>
    <property type="molecule type" value="Genomic_DNA"/>
</dbReference>
<evidence type="ECO:0000256" key="1">
    <source>
        <dbReference type="SAM" id="MobiDB-lite"/>
    </source>
</evidence>
<reference evidence="2" key="1">
    <citation type="submission" date="2020-05" db="EMBL/GenBank/DDBJ databases">
        <authorList>
            <person name="Chiriac C."/>
            <person name="Salcher M."/>
            <person name="Ghai R."/>
            <person name="Kavagutti S V."/>
        </authorList>
    </citation>
    <scope>NUCLEOTIDE SEQUENCE</scope>
</reference>
<feature type="region of interest" description="Disordered" evidence="1">
    <location>
        <begin position="59"/>
        <end position="83"/>
    </location>
</feature>